<dbReference type="RefSeq" id="WP_014974097.1">
    <property type="nucleotide sequence ID" value="NZ_BPKR01000003.1"/>
</dbReference>
<dbReference type="OMA" id="WITLKWA"/>
<organism evidence="1 2">
    <name type="scientific">Leuconostoc carnosum</name>
    <dbReference type="NCBI Taxonomy" id="1252"/>
    <lineage>
        <taxon>Bacteria</taxon>
        <taxon>Bacillati</taxon>
        <taxon>Bacillota</taxon>
        <taxon>Bacilli</taxon>
        <taxon>Lactobacillales</taxon>
        <taxon>Lactobacillaceae</taxon>
        <taxon>Leuconostoc</taxon>
    </lineage>
</organism>
<dbReference type="EMBL" id="CP042374">
    <property type="protein sequence ID" value="QEA32980.1"/>
    <property type="molecule type" value="Genomic_DNA"/>
</dbReference>
<sequence length="183" mass="20876">MNNLIILQQLTEITTEEIAQALDAEVSLVKSWQNEEAMPTIAEFEALSGIFSSQLDAKGIEAQTANHPIHIRLSMDYLMNLGLTVSDWISLKWASEGEWQGDKLAVGFFDQGKLTRVAESSDEFVAAFAGYLILQTEGEFEPYIDEYDDDKVYDWRLLRMSENTYRDVTREFIATDLPEISYE</sequence>
<dbReference type="AlphaFoldDB" id="A0AAE6IIN8"/>
<name>A0AAE6IIN8_LEUCA</name>
<dbReference type="Proteomes" id="UP000321332">
    <property type="component" value="Chromosome"/>
</dbReference>
<accession>A0AAE6IIN8</accession>
<reference evidence="1 2" key="1">
    <citation type="submission" date="2019-06" db="EMBL/GenBank/DDBJ databases">
        <title>Genome analyses of bacteria isolated from kimchi.</title>
        <authorList>
            <person name="Lee S."/>
            <person name="Ahn S."/>
            <person name="Roh S."/>
        </authorList>
    </citation>
    <scope>NUCLEOTIDE SEQUENCE [LARGE SCALE GENOMIC DNA]</scope>
    <source>
        <strain evidence="1 2">CBA3620</strain>
    </source>
</reference>
<evidence type="ECO:0000313" key="1">
    <source>
        <dbReference type="EMBL" id="QEA32980.1"/>
    </source>
</evidence>
<protein>
    <submittedName>
        <fullName evidence="1">XRE family transcriptional regulator</fullName>
    </submittedName>
</protein>
<dbReference type="GeneID" id="61186477"/>
<gene>
    <name evidence="1" type="ORF">FGL89_01895</name>
</gene>
<proteinExistence type="predicted"/>
<evidence type="ECO:0000313" key="2">
    <source>
        <dbReference type="Proteomes" id="UP000321332"/>
    </source>
</evidence>